<dbReference type="HOGENOM" id="CLU_1336021_0_0_4"/>
<evidence type="ECO:0000313" key="1">
    <source>
        <dbReference type="EMBL" id="CDG81568.1"/>
    </source>
</evidence>
<dbReference type="AlphaFoldDB" id="W0V2J2"/>
<keyword evidence="2" id="KW-1185">Reference proteome</keyword>
<dbReference type="PATRIC" id="fig|1349767.4.peg.2648"/>
<reference evidence="1 2" key="1">
    <citation type="journal article" date="2015" name="Genome Announc.">
        <title>Genome Sequence of Mushroom Soft-Rot Pathogen Janthinobacterium agaricidamnosum.</title>
        <authorList>
            <person name="Graupner K."/>
            <person name="Lackner G."/>
            <person name="Hertweck C."/>
        </authorList>
    </citation>
    <scope>NUCLEOTIDE SEQUENCE [LARGE SCALE GENOMIC DNA]</scope>
    <source>
        <strain evidence="2">NBRC 102515 / DSM 9628</strain>
    </source>
</reference>
<sequence length="205" mass="22536">MSLNALRSDPRNACERNAYITGPKPGSFRNSGDFVRGGPCFIEASQLEAGFVSLLAVERNYNNKDFFYPWLQRGVGWVPVPKNVPDGTIVMTGGVNGCSIVVSESAGHYNFYHDGDSKHLDRSMIDGKEVARVKPNDYDPLGWGHMQFINALSKARKMDEGAVDYGHFVVAVKKDGKFGFYSTGVMNLNGRSRLPLGVSTCIVTF</sequence>
<dbReference type="KEGG" id="jag:GJA_912"/>
<proteinExistence type="predicted"/>
<evidence type="ECO:0000313" key="2">
    <source>
        <dbReference type="Proteomes" id="UP000027604"/>
    </source>
</evidence>
<accession>W0V2J2</accession>
<name>W0V2J2_9BURK</name>
<dbReference type="RefSeq" id="WP_144241420.1">
    <property type="nucleotide sequence ID" value="NZ_BCTH01000031.1"/>
</dbReference>
<gene>
    <name evidence="1" type="ORF">GJA_912</name>
</gene>
<dbReference type="Proteomes" id="UP000027604">
    <property type="component" value="Chromosome I"/>
</dbReference>
<dbReference type="EMBL" id="HG322949">
    <property type="protein sequence ID" value="CDG81568.1"/>
    <property type="molecule type" value="Genomic_DNA"/>
</dbReference>
<protein>
    <submittedName>
        <fullName evidence="1">Uncharacterized protein</fullName>
    </submittedName>
</protein>
<dbReference type="OrthoDB" id="6983606at2"/>
<organism evidence="1 2">
    <name type="scientific">Janthinobacterium agaricidamnosum NBRC 102515 = DSM 9628</name>
    <dbReference type="NCBI Taxonomy" id="1349767"/>
    <lineage>
        <taxon>Bacteria</taxon>
        <taxon>Pseudomonadati</taxon>
        <taxon>Pseudomonadota</taxon>
        <taxon>Betaproteobacteria</taxon>
        <taxon>Burkholderiales</taxon>
        <taxon>Oxalobacteraceae</taxon>
        <taxon>Janthinobacterium</taxon>
    </lineage>
</organism>